<dbReference type="AlphaFoldDB" id="K1GIM3"/>
<dbReference type="EMBL" id="ACIF01000256">
    <property type="protein sequence ID" value="EKA93205.1"/>
    <property type="molecule type" value="Genomic_DNA"/>
</dbReference>
<feature type="non-terminal residue" evidence="1">
    <location>
        <position position="20"/>
    </location>
</feature>
<dbReference type="HOGENOM" id="CLU_221904_0_0_0"/>
<accession>K1GIM3</accession>
<proteinExistence type="predicted"/>
<comment type="caution">
    <text evidence="1">The sequence shown here is derived from an EMBL/GenBank/DDBJ whole genome shotgun (WGS) entry which is preliminary data.</text>
</comment>
<organism evidence="1 2">
    <name type="scientific">Fusobacterium periodonticum D10</name>
    <dbReference type="NCBI Taxonomy" id="620833"/>
    <lineage>
        <taxon>Bacteria</taxon>
        <taxon>Fusobacteriati</taxon>
        <taxon>Fusobacteriota</taxon>
        <taxon>Fusobacteriia</taxon>
        <taxon>Fusobacteriales</taxon>
        <taxon>Fusobacteriaceae</taxon>
        <taxon>Fusobacterium</taxon>
    </lineage>
</organism>
<dbReference type="Proteomes" id="UP000005809">
    <property type="component" value="Unassembled WGS sequence"/>
</dbReference>
<name>K1GIM3_9FUSO</name>
<gene>
    <name evidence="1" type="ORF">FPOG_00738</name>
</gene>
<evidence type="ECO:0000313" key="2">
    <source>
        <dbReference type="Proteomes" id="UP000005809"/>
    </source>
</evidence>
<evidence type="ECO:0000313" key="1">
    <source>
        <dbReference type="EMBL" id="EKA93205.1"/>
    </source>
</evidence>
<protein>
    <submittedName>
        <fullName evidence="1">Uncharacterized protein</fullName>
    </submittedName>
</protein>
<sequence>MKKLVLLLLVIVSVFSFGAN</sequence>
<reference evidence="1 2" key="1">
    <citation type="submission" date="2012-05" db="EMBL/GenBank/DDBJ databases">
        <title>The Genome Sequence of Fusobacterium periodontium Oral Taxon 201 Strain D10.</title>
        <authorList>
            <consortium name="The Broad Institute Genome Sequencing Platform"/>
            <consortium name="The Broad Institute Genome Sequencing Center for Infectious Disease"/>
            <person name="Earl A."/>
            <person name="Ward D."/>
            <person name="Feldgarden M."/>
            <person name="Gevers D."/>
            <person name="Strauss J."/>
            <person name="Sibley C."/>
            <person name="White A."/>
            <person name="Ambrose C.E."/>
            <person name="Allen-Vercoe E."/>
            <person name="Walker B."/>
            <person name="Young S.K."/>
            <person name="Zeng Q."/>
            <person name="Gargeya S."/>
            <person name="Fitzgerald M."/>
            <person name="Haas B."/>
            <person name="Abouelleil A."/>
            <person name="Alvarado L."/>
            <person name="Arachchi H.M."/>
            <person name="Berlin A.M."/>
            <person name="Chapman S.B."/>
            <person name="Goldberg J."/>
            <person name="Griggs A."/>
            <person name="Gujja S."/>
            <person name="Hansen M."/>
            <person name="Howarth C."/>
            <person name="Imamovic A."/>
            <person name="Larimer J."/>
            <person name="McCowan C."/>
            <person name="Montmayeur A."/>
            <person name="Murphy C."/>
            <person name="Neiman D."/>
            <person name="Pearson M."/>
            <person name="Priest M."/>
            <person name="Roberts A."/>
            <person name="Saif S."/>
            <person name="Shea T."/>
            <person name="Sisk P."/>
            <person name="Sykes S."/>
            <person name="Wortman J."/>
            <person name="Nusbaum C."/>
            <person name="Birren B."/>
        </authorList>
    </citation>
    <scope>NUCLEOTIDE SEQUENCE [LARGE SCALE GENOMIC DNA]</scope>
    <source>
        <strain evidence="1 2">D10</strain>
    </source>
</reference>